<feature type="signal peptide" evidence="1">
    <location>
        <begin position="1"/>
        <end position="18"/>
    </location>
</feature>
<dbReference type="RefSeq" id="WP_326296810.1">
    <property type="nucleotide sequence ID" value="NZ_JAYLLH010000008.1"/>
</dbReference>
<evidence type="ECO:0000259" key="2">
    <source>
        <dbReference type="Pfam" id="PF13670"/>
    </source>
</evidence>
<dbReference type="Pfam" id="PF13670">
    <property type="entry name" value="PepSY_2"/>
    <property type="match status" value="1"/>
</dbReference>
<name>A0ABU6HF76_9RHOB</name>
<dbReference type="EMBL" id="JAYLLH010000008">
    <property type="protein sequence ID" value="MEC3861120.1"/>
    <property type="molecule type" value="Genomic_DNA"/>
</dbReference>
<feature type="chain" id="PRO_5045805154" evidence="1">
    <location>
        <begin position="19"/>
        <end position="80"/>
    </location>
</feature>
<organism evidence="3 4">
    <name type="scientific">Mesobacterium hydrothermale</name>
    <dbReference type="NCBI Taxonomy" id="3111907"/>
    <lineage>
        <taxon>Bacteria</taxon>
        <taxon>Pseudomonadati</taxon>
        <taxon>Pseudomonadota</taxon>
        <taxon>Alphaproteobacteria</taxon>
        <taxon>Rhodobacterales</taxon>
        <taxon>Roseobacteraceae</taxon>
        <taxon>Mesobacterium</taxon>
    </lineage>
</organism>
<gene>
    <name evidence="3" type="ORF">VK792_07480</name>
</gene>
<feature type="domain" description="PepSY" evidence="2">
    <location>
        <begin position="4"/>
        <end position="76"/>
    </location>
</feature>
<comment type="caution">
    <text evidence="3">The sequence shown here is derived from an EMBL/GenBank/DDBJ whole genome shotgun (WGS) entry which is preliminary data.</text>
</comment>
<evidence type="ECO:0000313" key="4">
    <source>
        <dbReference type="Proteomes" id="UP001348149"/>
    </source>
</evidence>
<reference evidence="3 4" key="1">
    <citation type="submission" date="2024-01" db="EMBL/GenBank/DDBJ databases">
        <title>Mesobacterium rodlantinim sp. nov., isolated from shallow sea hydrothermal systems off Kueishantao Island.</title>
        <authorList>
            <person name="Su Z."/>
            <person name="Tang K."/>
        </authorList>
    </citation>
    <scope>NUCLEOTIDE SEQUENCE [LARGE SCALE GENOMIC DNA]</scope>
    <source>
        <strain evidence="3 4">TK19101</strain>
    </source>
</reference>
<protein>
    <submittedName>
        <fullName evidence="3">PepSY domain-containing protein</fullName>
    </submittedName>
</protein>
<sequence length="80" mass="8900">MIRILTVALALTATSALASGHGMDKAREDQIRTTLTTQGYEVRKIDMEDGMIEVYALKDGARIELYLDNDLKIVRTKTAD</sequence>
<keyword evidence="4" id="KW-1185">Reference proteome</keyword>
<evidence type="ECO:0000256" key="1">
    <source>
        <dbReference type="SAM" id="SignalP"/>
    </source>
</evidence>
<keyword evidence="1" id="KW-0732">Signal</keyword>
<accession>A0ABU6HF76</accession>
<evidence type="ECO:0000313" key="3">
    <source>
        <dbReference type="EMBL" id="MEC3861120.1"/>
    </source>
</evidence>
<dbReference type="InterPro" id="IPR025711">
    <property type="entry name" value="PepSY"/>
</dbReference>
<dbReference type="Proteomes" id="UP001348149">
    <property type="component" value="Unassembled WGS sequence"/>
</dbReference>
<proteinExistence type="predicted"/>